<protein>
    <submittedName>
        <fullName evidence="1">Uncharacterized protein</fullName>
    </submittedName>
</protein>
<gene>
    <name evidence="1" type="ORF">AB5J54_30430</name>
</gene>
<name>A0AB39T513_9ACTN</name>
<evidence type="ECO:0000313" key="1">
    <source>
        <dbReference type="EMBL" id="XDQ74575.1"/>
    </source>
</evidence>
<dbReference type="AlphaFoldDB" id="A0AB39T513"/>
<organism evidence="1">
    <name type="scientific">Streptomyces sp. R44</name>
    <dbReference type="NCBI Taxonomy" id="3238633"/>
    <lineage>
        <taxon>Bacteria</taxon>
        <taxon>Bacillati</taxon>
        <taxon>Actinomycetota</taxon>
        <taxon>Actinomycetes</taxon>
        <taxon>Kitasatosporales</taxon>
        <taxon>Streptomycetaceae</taxon>
        <taxon>Streptomyces</taxon>
    </lineage>
</organism>
<proteinExistence type="predicted"/>
<accession>A0AB39T513</accession>
<dbReference type="RefSeq" id="WP_369147098.1">
    <property type="nucleotide sequence ID" value="NZ_CP163444.1"/>
</dbReference>
<reference evidence="1" key="1">
    <citation type="submission" date="2024-07" db="EMBL/GenBank/DDBJ databases">
        <authorList>
            <person name="Yu S.T."/>
        </authorList>
    </citation>
    <scope>NUCLEOTIDE SEQUENCE</scope>
    <source>
        <strain evidence="1">R44</strain>
    </source>
</reference>
<dbReference type="EMBL" id="CP163444">
    <property type="protein sequence ID" value="XDQ74575.1"/>
    <property type="molecule type" value="Genomic_DNA"/>
</dbReference>
<sequence>MIVLIGPQSTDDERGDLEETAGFLGAVRMTPDVDWALVTGFLVTPDWERCSGARADVAAARVFGLPIEQLNTIR</sequence>